<sequence length="602" mass="69072">MSRLAHIAGAVFVAGAVLPSVAFAKQEPIETFYERIFLESMQDTPENLTRMRLLEQRGITKHNGELNDISLAQMDRELQRLKRHTAALHRYSVKGMTAAQRLDYDTLDWYARNRLAGTPFRFHNYPVNQLFGVQNDYPTFMLTMHPLTSKQDADYYIARLNKAGRKFDQLLAQLQVREKRGIIPPTFVIDRVLEEMDGLIAPPASQNLLYTHFDKKLAQLGKLSPEDRQALLRQAERAIDQSVYPAYHKLIGYMTRLRAKSDNRAGVWKLPQGDAFYTYILQQSTTSDETPQQVHEMGLQEVARIQQEIRAIFKAQGYQGDEIAALLKQIADDPRFQYPDSNEGRAQILADYKQILNEIGQGVSQAFNIRPKAELDVQRIPQFKEKTSPGAYYEGPAMDGSRPGIFFANLYDIKATTRWEMRTLAYHEGIPGHHFQIAIQQEQDKLPLFRKFMPFTAYIEGWALYAERLAWEMGYQQDPFNNLGRLQGELFRAVRLVVDTGIHHQRWTREQAIDYMARNTGMVQSDVTAEIERYIVMPGQACAYKVGMMKILALREKAKQALGERFQLADFHAVVLKHGAMPLKLLEKAIDRYIEETGSSKG</sequence>
<dbReference type="Proteomes" id="UP000575898">
    <property type="component" value="Unassembled WGS sequence"/>
</dbReference>
<feature type="signal peptide" evidence="1">
    <location>
        <begin position="1"/>
        <end position="24"/>
    </location>
</feature>
<feature type="chain" id="PRO_5033011471" evidence="1">
    <location>
        <begin position="25"/>
        <end position="602"/>
    </location>
</feature>
<organism evidence="2 3">
    <name type="scientific">Chitinivorax tropicus</name>
    <dbReference type="NCBI Taxonomy" id="714531"/>
    <lineage>
        <taxon>Bacteria</taxon>
        <taxon>Pseudomonadati</taxon>
        <taxon>Pseudomonadota</taxon>
        <taxon>Betaproteobacteria</taxon>
        <taxon>Chitinivorax</taxon>
    </lineage>
</organism>
<protein>
    <submittedName>
        <fullName evidence="2">Uncharacterized protein (DUF885 family)</fullName>
    </submittedName>
</protein>
<comment type="caution">
    <text evidence="2">The sequence shown here is derived from an EMBL/GenBank/DDBJ whole genome shotgun (WGS) entry which is preliminary data.</text>
</comment>
<dbReference type="PANTHER" id="PTHR33361">
    <property type="entry name" value="GLR0591 PROTEIN"/>
    <property type="match status" value="1"/>
</dbReference>
<keyword evidence="3" id="KW-1185">Reference proteome</keyword>
<proteinExistence type="predicted"/>
<name>A0A840MPF1_9PROT</name>
<dbReference type="Pfam" id="PF05960">
    <property type="entry name" value="DUF885"/>
    <property type="match status" value="1"/>
</dbReference>
<evidence type="ECO:0000313" key="2">
    <source>
        <dbReference type="EMBL" id="MBB5020320.1"/>
    </source>
</evidence>
<dbReference type="PANTHER" id="PTHR33361:SF2">
    <property type="entry name" value="DUF885 DOMAIN-CONTAINING PROTEIN"/>
    <property type="match status" value="1"/>
</dbReference>
<keyword evidence="1" id="KW-0732">Signal</keyword>
<dbReference type="EMBL" id="JACHHY010000031">
    <property type="protein sequence ID" value="MBB5020320.1"/>
    <property type="molecule type" value="Genomic_DNA"/>
</dbReference>
<evidence type="ECO:0000256" key="1">
    <source>
        <dbReference type="SAM" id="SignalP"/>
    </source>
</evidence>
<accession>A0A840MPF1</accession>
<gene>
    <name evidence="2" type="ORF">HNQ59_003639</name>
</gene>
<dbReference type="AlphaFoldDB" id="A0A840MPF1"/>
<reference evidence="2 3" key="1">
    <citation type="submission" date="2020-08" db="EMBL/GenBank/DDBJ databases">
        <title>Genomic Encyclopedia of Type Strains, Phase IV (KMG-IV): sequencing the most valuable type-strain genomes for metagenomic binning, comparative biology and taxonomic classification.</title>
        <authorList>
            <person name="Goeker M."/>
        </authorList>
    </citation>
    <scope>NUCLEOTIDE SEQUENCE [LARGE SCALE GENOMIC DNA]</scope>
    <source>
        <strain evidence="2 3">DSM 27165</strain>
    </source>
</reference>
<evidence type="ECO:0000313" key="3">
    <source>
        <dbReference type="Proteomes" id="UP000575898"/>
    </source>
</evidence>
<dbReference type="RefSeq" id="WP_184041722.1">
    <property type="nucleotide sequence ID" value="NZ_JACHHY010000031.1"/>
</dbReference>
<dbReference type="InterPro" id="IPR010281">
    <property type="entry name" value="DUF885"/>
</dbReference>